<organism evidence="3 4">
    <name type="scientific">Cajanus cajan</name>
    <name type="common">Pigeon pea</name>
    <name type="synonym">Cajanus indicus</name>
    <dbReference type="NCBI Taxonomy" id="3821"/>
    <lineage>
        <taxon>Eukaryota</taxon>
        <taxon>Viridiplantae</taxon>
        <taxon>Streptophyta</taxon>
        <taxon>Embryophyta</taxon>
        <taxon>Tracheophyta</taxon>
        <taxon>Spermatophyta</taxon>
        <taxon>Magnoliopsida</taxon>
        <taxon>eudicotyledons</taxon>
        <taxon>Gunneridae</taxon>
        <taxon>Pentapetalae</taxon>
        <taxon>rosids</taxon>
        <taxon>fabids</taxon>
        <taxon>Fabales</taxon>
        <taxon>Fabaceae</taxon>
        <taxon>Papilionoideae</taxon>
        <taxon>50 kb inversion clade</taxon>
        <taxon>NPAAA clade</taxon>
        <taxon>indigoferoid/millettioid clade</taxon>
        <taxon>Phaseoleae</taxon>
        <taxon>Cajanus</taxon>
    </lineage>
</organism>
<dbReference type="Gramene" id="C.cajan_40935.t">
    <property type="protein sequence ID" value="C.cajan_40935.t.cds1"/>
    <property type="gene ID" value="C.cajan_40935"/>
</dbReference>
<dbReference type="AlphaFoldDB" id="A0A151R242"/>
<feature type="domain" description="TIR" evidence="2">
    <location>
        <begin position="23"/>
        <end position="166"/>
    </location>
</feature>
<dbReference type="SMART" id="SM00255">
    <property type="entry name" value="TIR"/>
    <property type="match status" value="1"/>
</dbReference>
<reference evidence="3" key="1">
    <citation type="journal article" date="2012" name="Nat. Biotechnol.">
        <title>Draft genome sequence of pigeonpea (Cajanus cajan), an orphan legume crop of resource-poor farmers.</title>
        <authorList>
            <person name="Varshney R.K."/>
            <person name="Chen W."/>
            <person name="Li Y."/>
            <person name="Bharti A.K."/>
            <person name="Saxena R.K."/>
            <person name="Schlueter J.A."/>
            <person name="Donoghue M.T."/>
            <person name="Azam S."/>
            <person name="Fan G."/>
            <person name="Whaley A.M."/>
            <person name="Farmer A.D."/>
            <person name="Sheridan J."/>
            <person name="Iwata A."/>
            <person name="Tuteja R."/>
            <person name="Penmetsa R.V."/>
            <person name="Wu W."/>
            <person name="Upadhyaya H.D."/>
            <person name="Yang S.P."/>
            <person name="Shah T."/>
            <person name="Saxena K.B."/>
            <person name="Michael T."/>
            <person name="McCombie W.R."/>
            <person name="Yang B."/>
            <person name="Zhang G."/>
            <person name="Yang H."/>
            <person name="Wang J."/>
            <person name="Spillane C."/>
            <person name="Cook D.R."/>
            <person name="May G.D."/>
            <person name="Xu X."/>
            <person name="Jackson S.A."/>
        </authorList>
    </citation>
    <scope>NUCLEOTIDE SEQUENCE [LARGE SCALE GENOMIC DNA]</scope>
</reference>
<dbReference type="PROSITE" id="PS50104">
    <property type="entry name" value="TIR"/>
    <property type="match status" value="1"/>
</dbReference>
<name>A0A151R242_CAJCA</name>
<dbReference type="InterPro" id="IPR000157">
    <property type="entry name" value="TIR_dom"/>
</dbReference>
<dbReference type="OMA" id="LYSNSQW"/>
<protein>
    <submittedName>
        <fullName evidence="3">TMV resistance protein N</fullName>
    </submittedName>
</protein>
<dbReference type="Gene3D" id="3.40.50.10140">
    <property type="entry name" value="Toll/interleukin-1 receptor homology (TIR) domain"/>
    <property type="match status" value="1"/>
</dbReference>
<sequence>MVELQIISDVASSSNSSSMVSSKKYEVFLSFRGEDTRMNFTSHLHEALKKKEVETFIDYELRKGDEISPALIQAIENSLVSIVILSPNYASSKWCLEELSKILECRKKQGQMVIPVFYNVDPSQVRKQTGSYEQAFAKHKGESNYNKWKAALNEIANLAGWDSQNR</sequence>
<gene>
    <name evidence="3" type="ORF">KK1_042289</name>
</gene>
<accession>A0A151R242</accession>
<dbReference type="InterPro" id="IPR035897">
    <property type="entry name" value="Toll_tir_struct_dom_sf"/>
</dbReference>
<proteinExistence type="predicted"/>
<evidence type="ECO:0000256" key="1">
    <source>
        <dbReference type="ARBA" id="ARBA00023027"/>
    </source>
</evidence>
<dbReference type="GO" id="GO:0007165">
    <property type="term" value="P:signal transduction"/>
    <property type="evidence" value="ECO:0007669"/>
    <property type="project" value="InterPro"/>
</dbReference>
<dbReference type="Pfam" id="PF01582">
    <property type="entry name" value="TIR"/>
    <property type="match status" value="1"/>
</dbReference>
<dbReference type="EMBL" id="KQ484195">
    <property type="protein sequence ID" value="KYP36579.1"/>
    <property type="molecule type" value="Genomic_DNA"/>
</dbReference>
<dbReference type="STRING" id="3821.A0A151R242"/>
<keyword evidence="4" id="KW-1185">Reference proteome</keyword>
<dbReference type="SUPFAM" id="SSF52200">
    <property type="entry name" value="Toll/Interleukin receptor TIR domain"/>
    <property type="match status" value="1"/>
</dbReference>
<keyword evidence="1" id="KW-0520">NAD</keyword>
<evidence type="ECO:0000313" key="3">
    <source>
        <dbReference type="EMBL" id="KYP36579.1"/>
    </source>
</evidence>
<dbReference type="Proteomes" id="UP000075243">
    <property type="component" value="Unassembled WGS sequence"/>
</dbReference>
<dbReference type="FunFam" id="3.40.50.10140:FF:000007">
    <property type="entry name" value="Disease resistance protein (TIR-NBS-LRR class)"/>
    <property type="match status" value="1"/>
</dbReference>
<evidence type="ECO:0000259" key="2">
    <source>
        <dbReference type="PROSITE" id="PS50104"/>
    </source>
</evidence>
<dbReference type="PANTHER" id="PTHR32009:SF159">
    <property type="entry name" value="TIR DOMAIN-CONTAINING PROTEIN"/>
    <property type="match status" value="1"/>
</dbReference>
<dbReference type="PANTHER" id="PTHR32009">
    <property type="entry name" value="TMV RESISTANCE PROTEIN N-LIKE"/>
    <property type="match status" value="1"/>
</dbReference>
<evidence type="ECO:0000313" key="4">
    <source>
        <dbReference type="Proteomes" id="UP000075243"/>
    </source>
</evidence>